<dbReference type="AlphaFoldDB" id="A0A9X3S4B5"/>
<comment type="caution">
    <text evidence="11">The sequence shown here is derived from an EMBL/GenBank/DDBJ whole genome shotgun (WGS) entry which is preliminary data.</text>
</comment>
<evidence type="ECO:0000256" key="3">
    <source>
        <dbReference type="ARBA" id="ARBA00022679"/>
    </source>
</evidence>
<keyword evidence="4 9" id="KW-0812">Transmembrane</keyword>
<dbReference type="InterPro" id="IPR050482">
    <property type="entry name" value="Sensor_HK_TwoCompSys"/>
</dbReference>
<keyword evidence="6 9" id="KW-1133">Transmembrane helix</keyword>
<keyword evidence="5 11" id="KW-0418">Kinase</keyword>
<dbReference type="GO" id="GO:0046983">
    <property type="term" value="F:protein dimerization activity"/>
    <property type="evidence" value="ECO:0007669"/>
    <property type="project" value="InterPro"/>
</dbReference>
<feature type="transmembrane region" description="Helical" evidence="9">
    <location>
        <begin position="61"/>
        <end position="79"/>
    </location>
</feature>
<evidence type="ECO:0000256" key="8">
    <source>
        <dbReference type="ARBA" id="ARBA00023136"/>
    </source>
</evidence>
<keyword evidence="8 9" id="KW-0472">Membrane</keyword>
<organism evidence="11 12">
    <name type="scientific">Solirubrobacter ginsenosidimutans</name>
    <dbReference type="NCBI Taxonomy" id="490573"/>
    <lineage>
        <taxon>Bacteria</taxon>
        <taxon>Bacillati</taxon>
        <taxon>Actinomycetota</taxon>
        <taxon>Thermoleophilia</taxon>
        <taxon>Solirubrobacterales</taxon>
        <taxon>Solirubrobacteraceae</taxon>
        <taxon>Solirubrobacter</taxon>
    </lineage>
</organism>
<feature type="domain" description="Histidine kinase" evidence="10">
    <location>
        <begin position="533"/>
        <end position="613"/>
    </location>
</feature>
<feature type="transmembrane region" description="Helical" evidence="9">
    <location>
        <begin position="275"/>
        <end position="295"/>
    </location>
</feature>
<evidence type="ECO:0000259" key="10">
    <source>
        <dbReference type="PROSITE" id="PS50109"/>
    </source>
</evidence>
<dbReference type="Gene3D" id="3.30.565.10">
    <property type="entry name" value="Histidine kinase-like ATPase, C-terminal domain"/>
    <property type="match status" value="1"/>
</dbReference>
<dbReference type="PROSITE" id="PS50109">
    <property type="entry name" value="HIS_KIN"/>
    <property type="match status" value="1"/>
</dbReference>
<dbReference type="RefSeq" id="WP_270043533.1">
    <property type="nucleotide sequence ID" value="NZ_JAPDOD010000032.1"/>
</dbReference>
<gene>
    <name evidence="11" type="ORF">OM076_28690</name>
</gene>
<dbReference type="Pfam" id="PF02518">
    <property type="entry name" value="HATPase_c"/>
    <property type="match status" value="1"/>
</dbReference>
<dbReference type="EMBL" id="JAPDOD010000032">
    <property type="protein sequence ID" value="MDA0164282.1"/>
    <property type="molecule type" value="Genomic_DNA"/>
</dbReference>
<keyword evidence="7" id="KW-0902">Two-component regulatory system</keyword>
<dbReference type="CDD" id="cd16917">
    <property type="entry name" value="HATPase_UhpB-NarQ-NarX-like"/>
    <property type="match status" value="1"/>
</dbReference>
<feature type="transmembrane region" description="Helical" evidence="9">
    <location>
        <begin position="110"/>
        <end position="133"/>
    </location>
</feature>
<accession>A0A9X3S4B5</accession>
<proteinExistence type="predicted"/>
<feature type="transmembrane region" description="Helical" evidence="9">
    <location>
        <begin position="230"/>
        <end position="251"/>
    </location>
</feature>
<evidence type="ECO:0000256" key="1">
    <source>
        <dbReference type="ARBA" id="ARBA00004651"/>
    </source>
</evidence>
<keyword evidence="3" id="KW-0808">Transferase</keyword>
<evidence type="ECO:0000256" key="9">
    <source>
        <dbReference type="SAM" id="Phobius"/>
    </source>
</evidence>
<keyword evidence="12" id="KW-1185">Reference proteome</keyword>
<dbReference type="Proteomes" id="UP001149140">
    <property type="component" value="Unassembled WGS sequence"/>
</dbReference>
<comment type="subcellular location">
    <subcellularLocation>
        <location evidence="1">Cell membrane</location>
        <topology evidence="1">Multi-pass membrane protein</topology>
    </subcellularLocation>
</comment>
<evidence type="ECO:0000256" key="4">
    <source>
        <dbReference type="ARBA" id="ARBA00022692"/>
    </source>
</evidence>
<sequence length="619" mass="66164">MSESDSSRRGHASAPLASAGPSSFGFASWQVAVAAAAIAAAVAAVWITLNADFLAHPGWLAAQKADFIVGPVFVGLYWMRVRPESRFGPLLIGFGFVGAVYILQSSSNPWLFGTGVLWEGAIYLVNLTVILTFPTGRLDGRAAKLIFLAAVLGVVLNSVISLLISQLGPDGSISGCQALCPDNALAITSQPSLALDLSKFVRVAVIAVALATGGLLVSRMVRGTPPQRRALAIGAPIALLFTALQITYQALKLVHPEATEVRSVIQWGLAGSRSLIWYGFLFALIAAQLFAGRTLHRLVRQSLRRPNKHELEALLREPLGDPRLRLVFQDPSTGAWPDAATGEGALDPPEAEPGRTVALVERRDGRPAVAILHDAQLDDDPELLHAAGAVALLAAENAELDAAWNDALDELRRSRARIVRVADDERRKLERNLHDGVQQRLIATRISVELTREMADTGSSMHERLLNIGESVEVAMAELREIAHGLYPPMLADRGLAAALRYVLAPLTIHTHRVTRHPAELESAVYYCCLEGVQNATKHGGPAVQISVTLTENDEALRFEVTDDGPGFDPSDTDGGVGLQNMHDRLGALGGRMSIITAPGQGTSVTGAVPLTDLDRISA</sequence>
<protein>
    <submittedName>
        <fullName evidence="11">Histidine kinase</fullName>
    </submittedName>
</protein>
<name>A0A9X3S4B5_9ACTN</name>
<dbReference type="PANTHER" id="PTHR24421">
    <property type="entry name" value="NITRATE/NITRITE SENSOR PROTEIN NARX-RELATED"/>
    <property type="match status" value="1"/>
</dbReference>
<dbReference type="SMART" id="SM00387">
    <property type="entry name" value="HATPase_c"/>
    <property type="match status" value="1"/>
</dbReference>
<feature type="transmembrane region" description="Helical" evidence="9">
    <location>
        <begin position="145"/>
        <end position="164"/>
    </location>
</feature>
<dbReference type="GO" id="GO:0000155">
    <property type="term" value="F:phosphorelay sensor kinase activity"/>
    <property type="evidence" value="ECO:0007669"/>
    <property type="project" value="InterPro"/>
</dbReference>
<evidence type="ECO:0000313" key="11">
    <source>
        <dbReference type="EMBL" id="MDA0164282.1"/>
    </source>
</evidence>
<dbReference type="SUPFAM" id="SSF55874">
    <property type="entry name" value="ATPase domain of HSP90 chaperone/DNA topoisomerase II/histidine kinase"/>
    <property type="match status" value="1"/>
</dbReference>
<dbReference type="Pfam" id="PF07730">
    <property type="entry name" value="HisKA_3"/>
    <property type="match status" value="1"/>
</dbReference>
<evidence type="ECO:0000256" key="6">
    <source>
        <dbReference type="ARBA" id="ARBA00022989"/>
    </source>
</evidence>
<dbReference type="GO" id="GO:0005886">
    <property type="term" value="C:plasma membrane"/>
    <property type="evidence" value="ECO:0007669"/>
    <property type="project" value="UniProtKB-SubCell"/>
</dbReference>
<evidence type="ECO:0000256" key="7">
    <source>
        <dbReference type="ARBA" id="ARBA00023012"/>
    </source>
</evidence>
<dbReference type="Gene3D" id="1.20.5.1930">
    <property type="match status" value="1"/>
</dbReference>
<evidence type="ECO:0000256" key="2">
    <source>
        <dbReference type="ARBA" id="ARBA00022475"/>
    </source>
</evidence>
<dbReference type="InterPro" id="IPR005467">
    <property type="entry name" value="His_kinase_dom"/>
</dbReference>
<keyword evidence="2" id="KW-1003">Cell membrane</keyword>
<dbReference type="InterPro" id="IPR011712">
    <property type="entry name" value="Sig_transdc_His_kin_sub3_dim/P"/>
</dbReference>
<evidence type="ECO:0000313" key="12">
    <source>
        <dbReference type="Proteomes" id="UP001149140"/>
    </source>
</evidence>
<dbReference type="InterPro" id="IPR036890">
    <property type="entry name" value="HATPase_C_sf"/>
</dbReference>
<evidence type="ECO:0000256" key="5">
    <source>
        <dbReference type="ARBA" id="ARBA00022777"/>
    </source>
</evidence>
<feature type="transmembrane region" description="Helical" evidence="9">
    <location>
        <begin position="31"/>
        <end position="49"/>
    </location>
</feature>
<feature type="transmembrane region" description="Helical" evidence="9">
    <location>
        <begin position="86"/>
        <end position="104"/>
    </location>
</feature>
<reference evidence="11" key="1">
    <citation type="submission" date="2022-10" db="EMBL/GenBank/DDBJ databases">
        <title>The WGS of Solirubrobacter ginsenosidimutans DSM 21036.</title>
        <authorList>
            <person name="Jiang Z."/>
        </authorList>
    </citation>
    <scope>NUCLEOTIDE SEQUENCE</scope>
    <source>
        <strain evidence="11">DSM 21036</strain>
    </source>
</reference>
<dbReference type="PANTHER" id="PTHR24421:SF37">
    <property type="entry name" value="SENSOR HISTIDINE KINASE NARS"/>
    <property type="match status" value="1"/>
</dbReference>
<feature type="transmembrane region" description="Helical" evidence="9">
    <location>
        <begin position="200"/>
        <end position="218"/>
    </location>
</feature>
<dbReference type="InterPro" id="IPR003594">
    <property type="entry name" value="HATPase_dom"/>
</dbReference>